<dbReference type="Gene3D" id="3.40.50.1000">
    <property type="entry name" value="HAD superfamily/HAD-like"/>
    <property type="match status" value="1"/>
</dbReference>
<evidence type="ECO:0000313" key="1">
    <source>
        <dbReference type="EMBL" id="VYS81600.1"/>
    </source>
</evidence>
<name>A0A6N2RPU8_9FIRM</name>
<dbReference type="SFLD" id="SFLDG01129">
    <property type="entry name" value="C1.5:_HAD__Beta-PGM__Phosphata"/>
    <property type="match status" value="1"/>
</dbReference>
<gene>
    <name evidence="1" type="primary">gph</name>
    <name evidence="1" type="ORF">AULFYP135_00485</name>
</gene>
<dbReference type="GO" id="GO:0006281">
    <property type="term" value="P:DNA repair"/>
    <property type="evidence" value="ECO:0007669"/>
    <property type="project" value="TreeGrafter"/>
</dbReference>
<dbReference type="SFLD" id="SFLDS00003">
    <property type="entry name" value="Haloacid_Dehalogenase"/>
    <property type="match status" value="1"/>
</dbReference>
<dbReference type="EMBL" id="CACRSL010000003">
    <property type="protein sequence ID" value="VYS81600.1"/>
    <property type="molecule type" value="Genomic_DNA"/>
</dbReference>
<dbReference type="Pfam" id="PF13419">
    <property type="entry name" value="HAD_2"/>
    <property type="match status" value="1"/>
</dbReference>
<dbReference type="PANTHER" id="PTHR43434:SF1">
    <property type="entry name" value="PHOSPHOGLYCOLATE PHOSPHATASE"/>
    <property type="match status" value="1"/>
</dbReference>
<dbReference type="GO" id="GO:0008967">
    <property type="term" value="F:phosphoglycolate phosphatase activity"/>
    <property type="evidence" value="ECO:0007669"/>
    <property type="project" value="UniProtKB-EC"/>
</dbReference>
<dbReference type="InterPro" id="IPR050155">
    <property type="entry name" value="HAD-like_hydrolase_sf"/>
</dbReference>
<dbReference type="InterPro" id="IPR041492">
    <property type="entry name" value="HAD_2"/>
</dbReference>
<protein>
    <submittedName>
        <fullName evidence="1">Phosphoglycolate phosphatase</fullName>
        <ecNumber evidence="1">3.1.3.18</ecNumber>
    </submittedName>
</protein>
<sequence length="219" mass="24256">MSRDKLVIFDLDGTLNRTDLYSVAAQQKALEEFGVTGIPEADLKGCLGGRPIDYAKRFLPHLTHEDHLRYLERELYWEKVIMEKSCGSFEGIPELLDRLHQAGYRTAVCSNSARDYIVPVLTALHLLDKIDAIQPLLPGLTKVDTLGLLLQREEPEAAVMVGDRIFDMEAARGNSIPFIGCLYGYCPAEMAGSDRTVDCAAAIFDAVQDLIGEPVKAAW</sequence>
<dbReference type="EC" id="3.1.3.18" evidence="1"/>
<dbReference type="SUPFAM" id="SSF56784">
    <property type="entry name" value="HAD-like"/>
    <property type="match status" value="1"/>
</dbReference>
<dbReference type="InterPro" id="IPR023214">
    <property type="entry name" value="HAD_sf"/>
</dbReference>
<organism evidence="1">
    <name type="scientific">uncultured Anaerotruncus sp</name>
    <dbReference type="NCBI Taxonomy" id="905011"/>
    <lineage>
        <taxon>Bacteria</taxon>
        <taxon>Bacillati</taxon>
        <taxon>Bacillota</taxon>
        <taxon>Clostridia</taxon>
        <taxon>Eubacteriales</taxon>
        <taxon>Oscillospiraceae</taxon>
        <taxon>Anaerotruncus</taxon>
        <taxon>environmental samples</taxon>
    </lineage>
</organism>
<dbReference type="InterPro" id="IPR036412">
    <property type="entry name" value="HAD-like_sf"/>
</dbReference>
<reference evidence="1" key="1">
    <citation type="submission" date="2019-11" db="EMBL/GenBank/DDBJ databases">
        <authorList>
            <person name="Feng L."/>
        </authorList>
    </citation>
    <scope>NUCLEOTIDE SEQUENCE</scope>
    <source>
        <strain evidence="1">AundefinedLFYP135</strain>
    </source>
</reference>
<accession>A0A6N2RPU8</accession>
<dbReference type="AlphaFoldDB" id="A0A6N2RPU8"/>
<dbReference type="InterPro" id="IPR023198">
    <property type="entry name" value="PGP-like_dom2"/>
</dbReference>
<proteinExistence type="predicted"/>
<dbReference type="Gene3D" id="1.10.150.240">
    <property type="entry name" value="Putative phosphatase, domain 2"/>
    <property type="match status" value="1"/>
</dbReference>
<dbReference type="PANTHER" id="PTHR43434">
    <property type="entry name" value="PHOSPHOGLYCOLATE PHOSPHATASE"/>
    <property type="match status" value="1"/>
</dbReference>
<keyword evidence="1" id="KW-0378">Hydrolase</keyword>